<dbReference type="PRINTS" id="PR00080">
    <property type="entry name" value="SDRFAMILY"/>
</dbReference>
<protein>
    <submittedName>
        <fullName evidence="6">SDR family NAD(P)-dependent oxidoreductase</fullName>
        <ecNumber evidence="6">1.-.-.-</ecNumber>
    </submittedName>
</protein>
<dbReference type="PRINTS" id="PR00081">
    <property type="entry name" value="GDHRDH"/>
</dbReference>
<evidence type="ECO:0000256" key="1">
    <source>
        <dbReference type="ARBA" id="ARBA00006484"/>
    </source>
</evidence>
<name>A0ABW1NQ69_9ACTN</name>
<dbReference type="Gene3D" id="3.40.50.720">
    <property type="entry name" value="NAD(P)-binding Rossmann-like Domain"/>
    <property type="match status" value="1"/>
</dbReference>
<dbReference type="SMART" id="SM00822">
    <property type="entry name" value="PKS_KR"/>
    <property type="match status" value="1"/>
</dbReference>
<feature type="domain" description="Ketoreductase" evidence="5">
    <location>
        <begin position="7"/>
        <end position="202"/>
    </location>
</feature>
<gene>
    <name evidence="6" type="ORF">ACFP1K_26930</name>
</gene>
<dbReference type="EMBL" id="JBHSRF010000049">
    <property type="protein sequence ID" value="MFC6084824.1"/>
    <property type="molecule type" value="Genomic_DNA"/>
</dbReference>
<dbReference type="PANTHER" id="PTHR24322:SF736">
    <property type="entry name" value="RETINOL DEHYDROGENASE 10"/>
    <property type="match status" value="1"/>
</dbReference>
<sequence length="336" mass="34970">MESFAGKLAVVTGGGTGMGRELVIRLAAEGCSVATCDINEDALATTAEHAAKAAPGGVRVTTHLCDVADEAQVAAFRDEVTAAHATAHVNLLFNNAGVGGGGSFVTGSRKEWDRTFAICWGGVYNCTRAFVPLLIAADEAVLVNTSSVNGFWASLGPGLPHTAYSTAKFAVKGFSEALLEDFRVNAPHVRVALVMPGHIGTDIVINTREIHGEPSPEEVAHLRTTMIAAGALSPGAPDDAVHATMRTIAENFRDQAPTTPAEAVTIILNGIHTRTWRILVGEDAHTLDTTVRADPLSLYTADSASLLSLAGSQVSLAEDPPPRGSTDPDSGAERAD</sequence>
<keyword evidence="2 6" id="KW-0560">Oxidoreductase</keyword>
<keyword evidence="7" id="KW-1185">Reference proteome</keyword>
<dbReference type="GO" id="GO:0016491">
    <property type="term" value="F:oxidoreductase activity"/>
    <property type="evidence" value="ECO:0007669"/>
    <property type="project" value="UniProtKB-KW"/>
</dbReference>
<dbReference type="Pfam" id="PF00106">
    <property type="entry name" value="adh_short"/>
    <property type="match status" value="1"/>
</dbReference>
<dbReference type="PANTHER" id="PTHR24322">
    <property type="entry name" value="PKSB"/>
    <property type="match status" value="1"/>
</dbReference>
<proteinExistence type="inferred from homology"/>
<comment type="caution">
    <text evidence="6">The sequence shown here is derived from an EMBL/GenBank/DDBJ whole genome shotgun (WGS) entry which is preliminary data.</text>
</comment>
<evidence type="ECO:0000256" key="3">
    <source>
        <dbReference type="RuleBase" id="RU000363"/>
    </source>
</evidence>
<dbReference type="SUPFAM" id="SSF51735">
    <property type="entry name" value="NAD(P)-binding Rossmann-fold domains"/>
    <property type="match status" value="1"/>
</dbReference>
<dbReference type="EC" id="1.-.-.-" evidence="6"/>
<evidence type="ECO:0000256" key="4">
    <source>
        <dbReference type="SAM" id="MobiDB-lite"/>
    </source>
</evidence>
<evidence type="ECO:0000313" key="6">
    <source>
        <dbReference type="EMBL" id="MFC6084824.1"/>
    </source>
</evidence>
<dbReference type="RefSeq" id="WP_380758285.1">
    <property type="nucleotide sequence ID" value="NZ_JBHSRF010000049.1"/>
</dbReference>
<evidence type="ECO:0000256" key="2">
    <source>
        <dbReference type="ARBA" id="ARBA00023002"/>
    </source>
</evidence>
<dbReference type="CDD" id="cd05233">
    <property type="entry name" value="SDR_c"/>
    <property type="match status" value="1"/>
</dbReference>
<dbReference type="InterPro" id="IPR057326">
    <property type="entry name" value="KR_dom"/>
</dbReference>
<evidence type="ECO:0000313" key="7">
    <source>
        <dbReference type="Proteomes" id="UP001596137"/>
    </source>
</evidence>
<comment type="similarity">
    <text evidence="1 3">Belongs to the short-chain dehydrogenases/reductases (SDR) family.</text>
</comment>
<evidence type="ECO:0000259" key="5">
    <source>
        <dbReference type="SMART" id="SM00822"/>
    </source>
</evidence>
<accession>A0ABW1NQ69</accession>
<organism evidence="6 7">
    <name type="scientific">Sphaerisporangium aureirubrum</name>
    <dbReference type="NCBI Taxonomy" id="1544736"/>
    <lineage>
        <taxon>Bacteria</taxon>
        <taxon>Bacillati</taxon>
        <taxon>Actinomycetota</taxon>
        <taxon>Actinomycetes</taxon>
        <taxon>Streptosporangiales</taxon>
        <taxon>Streptosporangiaceae</taxon>
        <taxon>Sphaerisporangium</taxon>
    </lineage>
</organism>
<feature type="region of interest" description="Disordered" evidence="4">
    <location>
        <begin position="312"/>
        <end position="336"/>
    </location>
</feature>
<dbReference type="InterPro" id="IPR036291">
    <property type="entry name" value="NAD(P)-bd_dom_sf"/>
</dbReference>
<reference evidence="7" key="1">
    <citation type="journal article" date="2019" name="Int. J. Syst. Evol. Microbiol.">
        <title>The Global Catalogue of Microorganisms (GCM) 10K type strain sequencing project: providing services to taxonomists for standard genome sequencing and annotation.</title>
        <authorList>
            <consortium name="The Broad Institute Genomics Platform"/>
            <consortium name="The Broad Institute Genome Sequencing Center for Infectious Disease"/>
            <person name="Wu L."/>
            <person name="Ma J."/>
        </authorList>
    </citation>
    <scope>NUCLEOTIDE SEQUENCE [LARGE SCALE GENOMIC DNA]</scope>
    <source>
        <strain evidence="7">JCM 30346</strain>
    </source>
</reference>
<dbReference type="Proteomes" id="UP001596137">
    <property type="component" value="Unassembled WGS sequence"/>
</dbReference>
<dbReference type="InterPro" id="IPR002347">
    <property type="entry name" value="SDR_fam"/>
</dbReference>